<evidence type="ECO:0000256" key="7">
    <source>
        <dbReference type="PROSITE-ProRule" id="PRU01091"/>
    </source>
</evidence>
<dbReference type="InterPro" id="IPR039420">
    <property type="entry name" value="WalR-like"/>
</dbReference>
<dbReference type="PROSITE" id="PS51755">
    <property type="entry name" value="OMPR_PHOB"/>
    <property type="match status" value="1"/>
</dbReference>
<dbReference type="EMBL" id="JADBEO010000024">
    <property type="protein sequence ID" value="MDR4307357.1"/>
    <property type="molecule type" value="Genomic_DNA"/>
</dbReference>
<dbReference type="SUPFAM" id="SSF52172">
    <property type="entry name" value="CheY-like"/>
    <property type="match status" value="1"/>
</dbReference>
<feature type="domain" description="OmpR/PhoB-type" evidence="9">
    <location>
        <begin position="124"/>
        <end position="218"/>
    </location>
</feature>
<gene>
    <name evidence="10" type="ORF">IHQ68_12090</name>
</gene>
<accession>A0ABU1DGZ0</accession>
<keyword evidence="3" id="KW-0805">Transcription regulation</keyword>
<dbReference type="Gene3D" id="1.10.10.10">
    <property type="entry name" value="Winged helix-like DNA-binding domain superfamily/Winged helix DNA-binding domain"/>
    <property type="match status" value="1"/>
</dbReference>
<dbReference type="SUPFAM" id="SSF46894">
    <property type="entry name" value="C-terminal effector domain of the bipartite response regulators"/>
    <property type="match status" value="1"/>
</dbReference>
<evidence type="ECO:0000256" key="6">
    <source>
        <dbReference type="PROSITE-ProRule" id="PRU00169"/>
    </source>
</evidence>
<dbReference type="Proteomes" id="UP001181622">
    <property type="component" value="Unassembled WGS sequence"/>
</dbReference>
<keyword evidence="1 6" id="KW-0597">Phosphoprotein</keyword>
<reference evidence="10" key="1">
    <citation type="submission" date="2020-10" db="EMBL/GenBank/DDBJ databases">
        <authorList>
            <person name="Abbas A."/>
            <person name="Razzaq R."/>
            <person name="Waqas M."/>
            <person name="Abbas N."/>
            <person name="Nielsen T.K."/>
            <person name="Hansen L.H."/>
            <person name="Hussain S."/>
            <person name="Shahid M."/>
        </authorList>
    </citation>
    <scope>NUCLEOTIDE SEQUENCE</scope>
    <source>
        <strain evidence="10">S14</strain>
    </source>
</reference>
<evidence type="ECO:0000313" key="10">
    <source>
        <dbReference type="EMBL" id="MDR4307357.1"/>
    </source>
</evidence>
<dbReference type="RefSeq" id="WP_309392138.1">
    <property type="nucleotide sequence ID" value="NZ_JADBEO010000024.1"/>
</dbReference>
<dbReference type="PROSITE" id="PS50110">
    <property type="entry name" value="RESPONSE_REGULATORY"/>
    <property type="match status" value="1"/>
</dbReference>
<evidence type="ECO:0000256" key="2">
    <source>
        <dbReference type="ARBA" id="ARBA00023012"/>
    </source>
</evidence>
<evidence type="ECO:0000256" key="1">
    <source>
        <dbReference type="ARBA" id="ARBA00022553"/>
    </source>
</evidence>
<evidence type="ECO:0000256" key="3">
    <source>
        <dbReference type="ARBA" id="ARBA00023015"/>
    </source>
</evidence>
<dbReference type="InterPro" id="IPR011006">
    <property type="entry name" value="CheY-like_superfamily"/>
</dbReference>
<name>A0ABU1DGZ0_9HYPH</name>
<feature type="modified residue" description="4-aspartylphosphate" evidence="6">
    <location>
        <position position="51"/>
    </location>
</feature>
<feature type="domain" description="Response regulatory" evidence="8">
    <location>
        <begin position="2"/>
        <end position="116"/>
    </location>
</feature>
<dbReference type="SMART" id="SM00862">
    <property type="entry name" value="Trans_reg_C"/>
    <property type="match status" value="1"/>
</dbReference>
<evidence type="ECO:0000256" key="5">
    <source>
        <dbReference type="ARBA" id="ARBA00023163"/>
    </source>
</evidence>
<dbReference type="PANTHER" id="PTHR48111">
    <property type="entry name" value="REGULATOR OF RPOS"/>
    <property type="match status" value="1"/>
</dbReference>
<keyword evidence="5" id="KW-0804">Transcription</keyword>
<evidence type="ECO:0000313" key="11">
    <source>
        <dbReference type="Proteomes" id="UP001181622"/>
    </source>
</evidence>
<keyword evidence="2" id="KW-0902">Two-component regulatory system</keyword>
<organism evidence="10 11">
    <name type="scientific">Chelatococcus sambhunathii</name>
    <dbReference type="NCBI Taxonomy" id="363953"/>
    <lineage>
        <taxon>Bacteria</taxon>
        <taxon>Pseudomonadati</taxon>
        <taxon>Pseudomonadota</taxon>
        <taxon>Alphaproteobacteria</taxon>
        <taxon>Hyphomicrobiales</taxon>
        <taxon>Chelatococcaceae</taxon>
        <taxon>Chelatococcus</taxon>
    </lineage>
</organism>
<dbReference type="Gene3D" id="3.40.50.2300">
    <property type="match status" value="1"/>
</dbReference>
<dbReference type="Gene3D" id="6.10.250.690">
    <property type="match status" value="1"/>
</dbReference>
<keyword evidence="4 7" id="KW-0238">DNA-binding</keyword>
<dbReference type="Pfam" id="PF00486">
    <property type="entry name" value="Trans_reg_C"/>
    <property type="match status" value="1"/>
</dbReference>
<feature type="DNA-binding region" description="OmpR/PhoB-type" evidence="7">
    <location>
        <begin position="124"/>
        <end position="218"/>
    </location>
</feature>
<comment type="caution">
    <text evidence="10">The sequence shown here is derived from an EMBL/GenBank/DDBJ whole genome shotgun (WGS) entry which is preliminary data.</text>
</comment>
<sequence>MRVLVVEDEKAIAEDVRRALDLAGYVAEVVGDGETGWFRAGVEDFCCIVLDLGLPRLDGLTVLKRLRAEGVMTPVMILTARGAWMERVEGIDAGADDYLPKPFQTEELVARVGALVRRAAGLGTPVIEAGALRIDTRRLSITRDGRAVDLSALEFRAINYLAHHKGCVVPQSELMEHVYGGEREPDSNALEVLIGRIRRKIGADAIATRRGQGYQLGA</sequence>
<dbReference type="InterPro" id="IPR001867">
    <property type="entry name" value="OmpR/PhoB-type_DNA-bd"/>
</dbReference>
<dbReference type="InterPro" id="IPR001789">
    <property type="entry name" value="Sig_transdc_resp-reg_receiver"/>
</dbReference>
<dbReference type="CDD" id="cd00383">
    <property type="entry name" value="trans_reg_C"/>
    <property type="match status" value="1"/>
</dbReference>
<evidence type="ECO:0000259" key="9">
    <source>
        <dbReference type="PROSITE" id="PS51755"/>
    </source>
</evidence>
<dbReference type="InterPro" id="IPR036388">
    <property type="entry name" value="WH-like_DNA-bd_sf"/>
</dbReference>
<dbReference type="InterPro" id="IPR016032">
    <property type="entry name" value="Sig_transdc_resp-reg_C-effctor"/>
</dbReference>
<proteinExistence type="predicted"/>
<evidence type="ECO:0000256" key="4">
    <source>
        <dbReference type="ARBA" id="ARBA00023125"/>
    </source>
</evidence>
<dbReference type="Pfam" id="PF00072">
    <property type="entry name" value="Response_reg"/>
    <property type="match status" value="1"/>
</dbReference>
<evidence type="ECO:0000259" key="8">
    <source>
        <dbReference type="PROSITE" id="PS50110"/>
    </source>
</evidence>
<dbReference type="PANTHER" id="PTHR48111:SF71">
    <property type="entry name" value="TRANSCRIPTIONAL REGULATORY PROTEIN PHOP"/>
    <property type="match status" value="1"/>
</dbReference>
<dbReference type="SMART" id="SM00448">
    <property type="entry name" value="REC"/>
    <property type="match status" value="1"/>
</dbReference>
<protein>
    <submittedName>
        <fullName evidence="10">Response regulator transcription factor</fullName>
    </submittedName>
</protein>
<keyword evidence="11" id="KW-1185">Reference proteome</keyword>